<gene>
    <name evidence="2" type="ORF">G210_3310</name>
</gene>
<evidence type="ECO:0000313" key="2">
    <source>
        <dbReference type="EMBL" id="EMG46441.1"/>
    </source>
</evidence>
<evidence type="ECO:0000313" key="3">
    <source>
        <dbReference type="Proteomes" id="UP000011777"/>
    </source>
</evidence>
<dbReference type="EMBL" id="AOGT01002006">
    <property type="protein sequence ID" value="EMG46441.1"/>
    <property type="molecule type" value="Genomic_DNA"/>
</dbReference>
<protein>
    <submittedName>
        <fullName evidence="2">Uncharacterized protein</fullName>
    </submittedName>
</protein>
<dbReference type="OrthoDB" id="4019231at2759"/>
<feature type="region of interest" description="Disordered" evidence="1">
    <location>
        <begin position="1"/>
        <end position="28"/>
    </location>
</feature>
<evidence type="ECO:0000256" key="1">
    <source>
        <dbReference type="SAM" id="MobiDB-lite"/>
    </source>
</evidence>
<dbReference type="AlphaFoldDB" id="M3IJ84"/>
<keyword evidence="3" id="KW-1185">Reference proteome</keyword>
<organism evidence="2 3">
    <name type="scientific">Candida maltosa (strain Xu316)</name>
    <name type="common">Yeast</name>
    <dbReference type="NCBI Taxonomy" id="1245528"/>
    <lineage>
        <taxon>Eukaryota</taxon>
        <taxon>Fungi</taxon>
        <taxon>Dikarya</taxon>
        <taxon>Ascomycota</taxon>
        <taxon>Saccharomycotina</taxon>
        <taxon>Pichiomycetes</taxon>
        <taxon>Debaryomycetaceae</taxon>
        <taxon>Candida/Lodderomyces clade</taxon>
        <taxon>Candida</taxon>
    </lineage>
</organism>
<dbReference type="HOGENOM" id="CLU_1427803_0_0_1"/>
<comment type="caution">
    <text evidence="2">The sequence shown here is derived from an EMBL/GenBank/DDBJ whole genome shotgun (WGS) entry which is preliminary data.</text>
</comment>
<name>M3IJ84_CANMX</name>
<proteinExistence type="predicted"/>
<dbReference type="Proteomes" id="UP000011777">
    <property type="component" value="Unassembled WGS sequence"/>
</dbReference>
<accession>M3IJ84</accession>
<dbReference type="eggNOG" id="ENOG502RQIY">
    <property type="taxonomic scope" value="Eukaryota"/>
</dbReference>
<sequence length="195" mass="23166">MARRNNATIEKRTLRLEQNRQKKEKEYKKDYQRYQELIKQNLEKDIPPRRIKKVKTVVKELSKKEEEQQLQIRCPPRPKYTVTKKKQKAEVVTPLTGKSKELPPLLRESTARSFENQVPFRHTYPELLKIINENLAEDTIDLPLVHNLAPKNIDMESKRFEIPFDFYKDTSHLPSFTNEIDFLFAETLKSDISLV</sequence>
<reference evidence="2 3" key="1">
    <citation type="submission" date="2013-02" db="EMBL/GenBank/DDBJ databases">
        <title>Genome sequence of Candida maltosa Xu316, a potential industrial strain for xylitol and ethanol production.</title>
        <authorList>
            <person name="Yu J."/>
            <person name="Wang Q."/>
            <person name="Geng X."/>
            <person name="Bao W."/>
            <person name="He P."/>
            <person name="Cai J."/>
        </authorList>
    </citation>
    <scope>NUCLEOTIDE SEQUENCE [LARGE SCALE GENOMIC DNA]</scope>
    <source>
        <strain evidence="3">Xu316</strain>
    </source>
</reference>
<dbReference type="OMA" id="YDACALE"/>
<feature type="compositionally biased region" description="Basic and acidic residues" evidence="1">
    <location>
        <begin position="9"/>
        <end position="28"/>
    </location>
</feature>